<dbReference type="eggNOG" id="COG0010">
    <property type="taxonomic scope" value="Bacteria"/>
</dbReference>
<feature type="binding site" evidence="10">
    <location>
        <position position="127"/>
    </location>
    <ligand>
        <name>Mn(2+)</name>
        <dbReference type="ChEBI" id="CHEBI:29035"/>
        <label>1</label>
    </ligand>
</feature>
<evidence type="ECO:0000256" key="6">
    <source>
        <dbReference type="ARBA" id="ARBA00022801"/>
    </source>
</evidence>
<keyword evidence="5 10" id="KW-0479">Metal-binding</keyword>
<dbReference type="Proteomes" id="UP000216345">
    <property type="component" value="Unassembled WGS sequence"/>
</dbReference>
<feature type="binding site" evidence="10">
    <location>
        <position position="228"/>
    </location>
    <ligand>
        <name>Mn(2+)</name>
        <dbReference type="ChEBI" id="CHEBI:29035"/>
        <label>1</label>
    </ligand>
</feature>
<dbReference type="GO" id="GO:0030145">
    <property type="term" value="F:manganese ion binding"/>
    <property type="evidence" value="ECO:0007669"/>
    <property type="project" value="TreeGrafter"/>
</dbReference>
<evidence type="ECO:0000256" key="2">
    <source>
        <dbReference type="ARBA" id="ARBA00012168"/>
    </source>
</evidence>
<dbReference type="PRINTS" id="PR00116">
    <property type="entry name" value="ARGINASE"/>
</dbReference>
<name>A0A256FDK5_9HYPH</name>
<evidence type="ECO:0000256" key="11">
    <source>
        <dbReference type="PROSITE-ProRule" id="PRU00742"/>
    </source>
</evidence>
<dbReference type="PIRSF" id="PIRSF036979">
    <property type="entry name" value="Arginase"/>
    <property type="match status" value="1"/>
</dbReference>
<keyword evidence="4 13" id="KW-0056">Arginine metabolism</keyword>
<evidence type="ECO:0000256" key="10">
    <source>
        <dbReference type="PIRSR" id="PIRSR036979-1"/>
    </source>
</evidence>
<comment type="caution">
    <text evidence="14">The sequence shown here is derived from an EMBL/GenBank/DDBJ whole genome shotgun (WGS) entry which is preliminary data.</text>
</comment>
<reference evidence="14 15" key="1">
    <citation type="submission" date="2017-07" db="EMBL/GenBank/DDBJ databases">
        <title>Phylogenetic study on the rhizospheric bacterium Ochrobactrum sp. A44.</title>
        <authorList>
            <person name="Krzyzanowska D.M."/>
            <person name="Ossowicki A."/>
            <person name="Rajewska M."/>
            <person name="Maciag T."/>
            <person name="Kaczynski Z."/>
            <person name="Czerwicka M."/>
            <person name="Jafra S."/>
        </authorList>
    </citation>
    <scope>NUCLEOTIDE SEQUENCE [LARGE SCALE GENOMIC DNA]</scope>
    <source>
        <strain evidence="14 15">PR17</strain>
    </source>
</reference>
<dbReference type="InterPro" id="IPR014033">
    <property type="entry name" value="Arginase"/>
</dbReference>
<dbReference type="GO" id="GO:0004053">
    <property type="term" value="F:arginase activity"/>
    <property type="evidence" value="ECO:0007669"/>
    <property type="project" value="UniProtKB-UniRule"/>
</dbReference>
<dbReference type="PANTHER" id="PTHR43782">
    <property type="entry name" value="ARGINASE"/>
    <property type="match status" value="1"/>
</dbReference>
<proteinExistence type="inferred from homology"/>
<dbReference type="GO" id="GO:0005737">
    <property type="term" value="C:cytoplasm"/>
    <property type="evidence" value="ECO:0007669"/>
    <property type="project" value="TreeGrafter"/>
</dbReference>
<feature type="binding site" evidence="10">
    <location>
        <position position="226"/>
    </location>
    <ligand>
        <name>Mn(2+)</name>
        <dbReference type="ChEBI" id="CHEBI:29035"/>
        <label>1</label>
    </ligand>
</feature>
<evidence type="ECO:0000256" key="12">
    <source>
        <dbReference type="RuleBase" id="RU003684"/>
    </source>
</evidence>
<feature type="binding site" evidence="10">
    <location>
        <position position="96"/>
    </location>
    <ligand>
        <name>Mn(2+)</name>
        <dbReference type="ChEBI" id="CHEBI:29035"/>
        <label>1</label>
    </ligand>
</feature>
<evidence type="ECO:0000256" key="9">
    <source>
        <dbReference type="NCBIfam" id="TIGR01229"/>
    </source>
</evidence>
<dbReference type="PROSITE" id="PS01053">
    <property type="entry name" value="ARGINASE_1"/>
    <property type="match status" value="1"/>
</dbReference>
<dbReference type="AlphaFoldDB" id="A0A256FDK5"/>
<dbReference type="OrthoDB" id="9788689at2"/>
<feature type="binding site" evidence="10">
    <location>
        <position position="125"/>
    </location>
    <ligand>
        <name>Mn(2+)</name>
        <dbReference type="ChEBI" id="CHEBI:29035"/>
        <label>1</label>
    </ligand>
</feature>
<gene>
    <name evidence="14" type="primary">rocF</name>
    <name evidence="14" type="ORF">CEV32_1128</name>
</gene>
<protein>
    <recommendedName>
        <fullName evidence="3 9">Arginase</fullName>
        <ecNumber evidence="2 9">3.5.3.1</ecNumber>
    </recommendedName>
</protein>
<evidence type="ECO:0000256" key="13">
    <source>
        <dbReference type="RuleBase" id="RU361159"/>
    </source>
</evidence>
<evidence type="ECO:0000256" key="7">
    <source>
        <dbReference type="ARBA" id="ARBA00023211"/>
    </source>
</evidence>
<dbReference type="Gene3D" id="3.40.800.10">
    <property type="entry name" value="Ureohydrolase domain"/>
    <property type="match status" value="1"/>
</dbReference>
<comment type="pathway">
    <text evidence="1">Nitrogen metabolism; urea cycle; L-ornithine and urea from L-arginine: step 1/1.</text>
</comment>
<evidence type="ECO:0000256" key="8">
    <source>
        <dbReference type="ARBA" id="ARBA00047391"/>
    </source>
</evidence>
<dbReference type="InterPro" id="IPR023696">
    <property type="entry name" value="Ureohydrolase_dom_sf"/>
</dbReference>
<dbReference type="EMBL" id="NNRK01000029">
    <property type="protein sequence ID" value="OYR12952.1"/>
    <property type="molecule type" value="Genomic_DNA"/>
</dbReference>
<feature type="binding site" evidence="10">
    <location>
        <position position="123"/>
    </location>
    <ligand>
        <name>Mn(2+)</name>
        <dbReference type="ChEBI" id="CHEBI:29035"/>
        <label>1</label>
    </ligand>
</feature>
<evidence type="ECO:0000256" key="4">
    <source>
        <dbReference type="ARBA" id="ARBA00022503"/>
    </source>
</evidence>
<evidence type="ECO:0000256" key="3">
    <source>
        <dbReference type="ARBA" id="ARBA00018123"/>
    </source>
</evidence>
<dbReference type="FunFam" id="3.40.800.10:FF:000012">
    <property type="entry name" value="Arginase"/>
    <property type="match status" value="1"/>
</dbReference>
<dbReference type="SUPFAM" id="SSF52768">
    <property type="entry name" value="Arginase/deacetylase"/>
    <property type="match status" value="1"/>
</dbReference>
<dbReference type="NCBIfam" id="TIGR01229">
    <property type="entry name" value="rocF_arginase"/>
    <property type="match status" value="1"/>
</dbReference>
<evidence type="ECO:0000313" key="15">
    <source>
        <dbReference type="Proteomes" id="UP000216345"/>
    </source>
</evidence>
<evidence type="ECO:0000256" key="1">
    <source>
        <dbReference type="ARBA" id="ARBA00005098"/>
    </source>
</evidence>
<dbReference type="CDD" id="cd09989">
    <property type="entry name" value="Arginase"/>
    <property type="match status" value="1"/>
</dbReference>
<dbReference type="PROSITE" id="PS51409">
    <property type="entry name" value="ARGINASE_2"/>
    <property type="match status" value="1"/>
</dbReference>
<dbReference type="GO" id="GO:0000050">
    <property type="term" value="P:urea cycle"/>
    <property type="evidence" value="ECO:0007669"/>
    <property type="project" value="UniProtKB-UniPathway"/>
</dbReference>
<dbReference type="EC" id="3.5.3.1" evidence="2 9"/>
<dbReference type="PANTHER" id="PTHR43782:SF3">
    <property type="entry name" value="ARGINASE"/>
    <property type="match status" value="1"/>
</dbReference>
<sequence>MHCKILGLPVQEGTGRLGCNMGPDGYRAAGIAEAIRELGHEFTDLGNLVPAELRPLSHPNPAIKALPQAVAWIEAISEAAYRESAEGFPIFLGGDHLLAAGTVPGIARRAAELNRKQFVLWLDAHTDFHTLETTDSGNLHGTPVAYYTGQKGFDGYFPPLAAAIDPDNVCMMGIRSVDPAERAAIKQTGVAVYDMRLIDEHGVAALLRRFLQRVKEENGLLHVSLDVDFLEPSIAPAVGTTVPGGATFREAHLIMEMLHDSELVTSLDLVELNPFLDERGRTATVMVDLMASLLGRSVMDRPTINY</sequence>
<dbReference type="RefSeq" id="WP_094577799.1">
    <property type="nucleotide sequence ID" value="NZ_JBHEEL010000015.1"/>
</dbReference>
<dbReference type="InterPro" id="IPR020855">
    <property type="entry name" value="Ureohydrolase_Mn_BS"/>
</dbReference>
<keyword evidence="7 10" id="KW-0464">Manganese</keyword>
<dbReference type="GO" id="GO:0006525">
    <property type="term" value="P:arginine metabolic process"/>
    <property type="evidence" value="ECO:0007669"/>
    <property type="project" value="UniProtKB-KW"/>
</dbReference>
<evidence type="ECO:0000313" key="14">
    <source>
        <dbReference type="EMBL" id="OYR12952.1"/>
    </source>
</evidence>
<dbReference type="InterPro" id="IPR006035">
    <property type="entry name" value="Ureohydrolase"/>
</dbReference>
<comment type="similarity">
    <text evidence="11 12">Belongs to the arginase family.</text>
</comment>
<accession>A0A256FDK5</accession>
<organism evidence="14 15">
    <name type="scientific">Brucella rhizosphaerae</name>
    <dbReference type="NCBI Taxonomy" id="571254"/>
    <lineage>
        <taxon>Bacteria</taxon>
        <taxon>Pseudomonadati</taxon>
        <taxon>Pseudomonadota</taxon>
        <taxon>Alphaproteobacteria</taxon>
        <taxon>Hyphomicrobiales</taxon>
        <taxon>Brucellaceae</taxon>
        <taxon>Brucella/Ochrobactrum group</taxon>
        <taxon>Brucella</taxon>
    </lineage>
</organism>
<keyword evidence="15" id="KW-1185">Reference proteome</keyword>
<comment type="cofactor">
    <cofactor evidence="10 13">
        <name>Mn(2+)</name>
        <dbReference type="ChEBI" id="CHEBI:29035"/>
    </cofactor>
    <text evidence="10 13">Binds 2 manganese ions per subunit.</text>
</comment>
<evidence type="ECO:0000256" key="5">
    <source>
        <dbReference type="ARBA" id="ARBA00022723"/>
    </source>
</evidence>
<keyword evidence="6 12" id="KW-0378">Hydrolase</keyword>
<dbReference type="UniPathway" id="UPA00158">
    <property type="reaction ID" value="UER00270"/>
</dbReference>
<comment type="catalytic activity">
    <reaction evidence="8 13">
        <text>L-arginine + H2O = urea + L-ornithine</text>
        <dbReference type="Rhea" id="RHEA:20569"/>
        <dbReference type="ChEBI" id="CHEBI:15377"/>
        <dbReference type="ChEBI" id="CHEBI:16199"/>
        <dbReference type="ChEBI" id="CHEBI:32682"/>
        <dbReference type="ChEBI" id="CHEBI:46911"/>
        <dbReference type="EC" id="3.5.3.1"/>
    </reaction>
</comment>
<dbReference type="Pfam" id="PF00491">
    <property type="entry name" value="Arginase"/>
    <property type="match status" value="1"/>
</dbReference>